<organism evidence="1">
    <name type="scientific">uncultured Caudovirales phage</name>
    <dbReference type="NCBI Taxonomy" id="2100421"/>
    <lineage>
        <taxon>Viruses</taxon>
        <taxon>Duplodnaviria</taxon>
        <taxon>Heunggongvirae</taxon>
        <taxon>Uroviricota</taxon>
        <taxon>Caudoviricetes</taxon>
        <taxon>Peduoviridae</taxon>
        <taxon>Maltschvirus</taxon>
        <taxon>Maltschvirus maltsch</taxon>
    </lineage>
</organism>
<proteinExistence type="predicted"/>
<sequence>MTWTPSKQQLEDAAIAGGIKGQIEESDYDFWFTTDNDWTWQPYLPSDQGKADLLDLMLVAGIQWDEENGCIDAWRGWITSAPVVITNNDKHAALARAVIEVAAQVGAKMRGEV</sequence>
<accession>A0A6J5LSL4</accession>
<evidence type="ECO:0000313" key="1">
    <source>
        <dbReference type="EMBL" id="CAB4134709.1"/>
    </source>
</evidence>
<protein>
    <submittedName>
        <fullName evidence="1">Uncharacterized protein</fullName>
    </submittedName>
</protein>
<dbReference type="EMBL" id="LR796290">
    <property type="protein sequence ID" value="CAB4134709.1"/>
    <property type="molecule type" value="Genomic_DNA"/>
</dbReference>
<gene>
    <name evidence="1" type="ORF">UFOVP275_3</name>
</gene>
<name>A0A6J5LSL4_9CAUD</name>
<reference evidence="1" key="1">
    <citation type="submission" date="2020-04" db="EMBL/GenBank/DDBJ databases">
        <authorList>
            <person name="Chiriac C."/>
            <person name="Salcher M."/>
            <person name="Ghai R."/>
            <person name="Kavagutti S V."/>
        </authorList>
    </citation>
    <scope>NUCLEOTIDE SEQUENCE</scope>
</reference>